<keyword evidence="5" id="KW-1185">Reference proteome</keyword>
<evidence type="ECO:0000256" key="1">
    <source>
        <dbReference type="SAM" id="Coils"/>
    </source>
</evidence>
<name>A0ABV4TVT6_9GAMM</name>
<evidence type="ECO:0000313" key="5">
    <source>
        <dbReference type="Proteomes" id="UP001575181"/>
    </source>
</evidence>
<keyword evidence="1" id="KW-0175">Coiled coil</keyword>
<protein>
    <submittedName>
        <fullName evidence="4">Uncharacterized protein</fullName>
    </submittedName>
</protein>
<evidence type="ECO:0000313" key="4">
    <source>
        <dbReference type="EMBL" id="MFA9460691.1"/>
    </source>
</evidence>
<feature type="transmembrane region" description="Helical" evidence="3">
    <location>
        <begin position="328"/>
        <end position="348"/>
    </location>
</feature>
<feature type="compositionally biased region" description="Polar residues" evidence="2">
    <location>
        <begin position="479"/>
        <end position="491"/>
    </location>
</feature>
<gene>
    <name evidence="4" type="ORF">ACERLL_07615</name>
</gene>
<feature type="transmembrane region" description="Helical" evidence="3">
    <location>
        <begin position="412"/>
        <end position="431"/>
    </location>
</feature>
<comment type="caution">
    <text evidence="4">The sequence shown here is derived from an EMBL/GenBank/DDBJ whole genome shotgun (WGS) entry which is preliminary data.</text>
</comment>
<organism evidence="4 5">
    <name type="scientific">Thiohalorhabdus methylotrophus</name>
    <dbReference type="NCBI Taxonomy" id="3242694"/>
    <lineage>
        <taxon>Bacteria</taxon>
        <taxon>Pseudomonadati</taxon>
        <taxon>Pseudomonadota</taxon>
        <taxon>Gammaproteobacteria</taxon>
        <taxon>Thiohalorhabdales</taxon>
        <taxon>Thiohalorhabdaceae</taxon>
        <taxon>Thiohalorhabdus</taxon>
    </lineage>
</organism>
<dbReference type="RefSeq" id="WP_373655471.1">
    <property type="nucleotide sequence ID" value="NZ_JBGUAW010000004.1"/>
</dbReference>
<feature type="transmembrane region" description="Helical" evidence="3">
    <location>
        <begin position="285"/>
        <end position="307"/>
    </location>
</feature>
<keyword evidence="3" id="KW-1133">Transmembrane helix</keyword>
<dbReference type="Proteomes" id="UP001575181">
    <property type="component" value="Unassembled WGS sequence"/>
</dbReference>
<feature type="transmembrane region" description="Helical" evidence="3">
    <location>
        <begin position="244"/>
        <end position="265"/>
    </location>
</feature>
<dbReference type="EMBL" id="JBGUAW010000004">
    <property type="protein sequence ID" value="MFA9460691.1"/>
    <property type="molecule type" value="Genomic_DNA"/>
</dbReference>
<evidence type="ECO:0000256" key="2">
    <source>
        <dbReference type="SAM" id="MobiDB-lite"/>
    </source>
</evidence>
<feature type="transmembrane region" description="Helical" evidence="3">
    <location>
        <begin position="378"/>
        <end position="400"/>
    </location>
</feature>
<feature type="coiled-coil region" evidence="1">
    <location>
        <begin position="191"/>
        <end position="225"/>
    </location>
</feature>
<feature type="region of interest" description="Disordered" evidence="2">
    <location>
        <begin position="466"/>
        <end position="499"/>
    </location>
</feature>
<keyword evidence="3" id="KW-0472">Membrane</keyword>
<keyword evidence="3" id="KW-0812">Transmembrane</keyword>
<feature type="transmembrane region" description="Helical" evidence="3">
    <location>
        <begin position="6"/>
        <end position="31"/>
    </location>
</feature>
<reference evidence="4 5" key="1">
    <citation type="submission" date="2024-08" db="EMBL/GenBank/DDBJ databases">
        <title>Whole-genome sequencing of halo(alkali)philic microorganisms from hypersaline lakes.</title>
        <authorList>
            <person name="Sorokin D.Y."/>
            <person name="Merkel A.Y."/>
            <person name="Messina E."/>
            <person name="Yakimov M."/>
        </authorList>
    </citation>
    <scope>NUCLEOTIDE SEQUENCE [LARGE SCALE GENOMIC DNA]</scope>
    <source>
        <strain evidence="4 5">Cl-TMA</strain>
    </source>
</reference>
<proteinExistence type="predicted"/>
<sequence length="499" mass="55387">MPLPNVFMIVPSAFLSVLIWLVLLSALLYAARVPIHRVILSASRGLHRALRLSAFSVQRAEDRIAERNRQVLLAQGREAAERQIEREFDRVDETVHRELAGYPDLHRRMSEEITAIEEEHKNSQDVPPTPPGWTEAVDAVARIPAKADPMVGNILEDIRKSLVKAHEKAITEYRRATGERHKLLERMRPHWRNLQQQVADVDRNINSLLERSQAIDRRMQEYEETVRGTERAVRMLSSSTLSQFFISLVVMLIAIGGATINFHLIARPMAEMVGGTSDIAGFRTADIAALVIIFVEVSMGLFLMESLRITRLFPVIGALSDRQRNRMVWVTFAILFALASVEAGLAYMREVLMQDQLATSALLRGDGSSEAVSSSFRWITTTAQMGLGFILPFALVFVAIPLETFVQSLRTVLGILAVGALRVLAFFLRLLSSGSRYIGNLLVDLYDLLIFAPLWIEARLSERGRSTQGAAEGAGSGTARATRSGTAGESQDSTEGEPA</sequence>
<accession>A0ABV4TVT6</accession>
<evidence type="ECO:0000256" key="3">
    <source>
        <dbReference type="SAM" id="Phobius"/>
    </source>
</evidence>